<dbReference type="Proteomes" id="UP000249526">
    <property type="component" value="Unassembled WGS sequence"/>
</dbReference>
<proteinExistence type="predicted"/>
<dbReference type="EMBL" id="KZ825078">
    <property type="protein sequence ID" value="RAH53143.1"/>
    <property type="molecule type" value="Genomic_DNA"/>
</dbReference>
<evidence type="ECO:0000313" key="3">
    <source>
        <dbReference type="Proteomes" id="UP000249526"/>
    </source>
</evidence>
<protein>
    <submittedName>
        <fullName evidence="2">Uncharacterized protein</fullName>
    </submittedName>
</protein>
<evidence type="ECO:0000256" key="1">
    <source>
        <dbReference type="SAM" id="MobiDB-lite"/>
    </source>
</evidence>
<keyword evidence="3" id="KW-1185">Reference proteome</keyword>
<dbReference type="AlphaFoldDB" id="A0A8G1QSP3"/>
<accession>A0A8G1QSP3</accession>
<dbReference type="RefSeq" id="XP_025511065.1">
    <property type="nucleotide sequence ID" value="XM_025664311.1"/>
</dbReference>
<feature type="region of interest" description="Disordered" evidence="1">
    <location>
        <begin position="92"/>
        <end position="114"/>
    </location>
</feature>
<organism evidence="2 3">
    <name type="scientific">Aspergillus piperis CBS 112811</name>
    <dbReference type="NCBI Taxonomy" id="1448313"/>
    <lineage>
        <taxon>Eukaryota</taxon>
        <taxon>Fungi</taxon>
        <taxon>Dikarya</taxon>
        <taxon>Ascomycota</taxon>
        <taxon>Pezizomycotina</taxon>
        <taxon>Eurotiomycetes</taxon>
        <taxon>Eurotiomycetidae</taxon>
        <taxon>Eurotiales</taxon>
        <taxon>Aspergillaceae</taxon>
        <taxon>Aspergillus</taxon>
        <taxon>Aspergillus subgen. Circumdati</taxon>
    </lineage>
</organism>
<reference evidence="2 3" key="1">
    <citation type="submission" date="2018-02" db="EMBL/GenBank/DDBJ databases">
        <title>The genomes of Aspergillus section Nigri reveals drivers in fungal speciation.</title>
        <authorList>
            <consortium name="DOE Joint Genome Institute"/>
            <person name="Vesth T.C."/>
            <person name="Nybo J."/>
            <person name="Theobald S."/>
            <person name="Brandl J."/>
            <person name="Frisvad J.C."/>
            <person name="Nielsen K.F."/>
            <person name="Lyhne E.K."/>
            <person name="Kogle M.E."/>
            <person name="Kuo A."/>
            <person name="Riley R."/>
            <person name="Clum A."/>
            <person name="Nolan M."/>
            <person name="Lipzen A."/>
            <person name="Salamov A."/>
            <person name="Henrissat B."/>
            <person name="Wiebenga A."/>
            <person name="De vries R.P."/>
            <person name="Grigoriev I.V."/>
            <person name="Mortensen U.H."/>
            <person name="Andersen M.R."/>
            <person name="Baker S.E."/>
        </authorList>
    </citation>
    <scope>NUCLEOTIDE SEQUENCE [LARGE SCALE GENOMIC DNA]</scope>
    <source>
        <strain evidence="2 3">CBS 112811</strain>
    </source>
</reference>
<evidence type="ECO:0000313" key="2">
    <source>
        <dbReference type="EMBL" id="RAH53143.1"/>
    </source>
</evidence>
<sequence length="158" mass="17377">MVEWLLGVDLLSTPNYCSFYQGTIDEQWKAFGWAGGVFRRVETLRKPVLACWEKTGTGYQVSKLVIVPHALPLANGPGGECPGRSLGGIWSPSDPERQLKGEKRAKRAPHTGALIGPPKVGASFFFNAKSEVPLKLLVGRQPALHFGWFLVSRKKVPH</sequence>
<name>A0A8G1QSP3_9EURO</name>
<gene>
    <name evidence="2" type="ORF">BO85DRAFT_504789</name>
</gene>
<dbReference type="GeneID" id="37167713"/>